<dbReference type="PANTHER" id="PTHR43700">
    <property type="entry name" value="PHOSPHORIBOSYLAMINOIMIDAZOLE-SUCCINOCARBOXAMIDE SYNTHASE"/>
    <property type="match status" value="1"/>
</dbReference>
<evidence type="ECO:0000256" key="8">
    <source>
        <dbReference type="ARBA" id="ARBA00048475"/>
    </source>
</evidence>
<evidence type="ECO:0000256" key="6">
    <source>
        <dbReference type="ARBA" id="ARBA00022755"/>
    </source>
</evidence>
<comment type="similarity">
    <text evidence="2">Belongs to the SAICAR synthetase family.</text>
</comment>
<evidence type="ECO:0000313" key="10">
    <source>
        <dbReference type="EMBL" id="HHS48520.1"/>
    </source>
</evidence>
<organism evidence="10">
    <name type="scientific">Desulfurella acetivorans</name>
    <dbReference type="NCBI Taxonomy" id="33002"/>
    <lineage>
        <taxon>Bacteria</taxon>
        <taxon>Pseudomonadati</taxon>
        <taxon>Campylobacterota</taxon>
        <taxon>Desulfurellia</taxon>
        <taxon>Desulfurellales</taxon>
        <taxon>Desulfurellaceae</taxon>
        <taxon>Desulfurella</taxon>
    </lineage>
</organism>
<dbReference type="GO" id="GO:0005524">
    <property type="term" value="F:ATP binding"/>
    <property type="evidence" value="ECO:0007669"/>
    <property type="project" value="UniProtKB-KW"/>
</dbReference>
<evidence type="ECO:0000256" key="4">
    <source>
        <dbReference type="ARBA" id="ARBA00022598"/>
    </source>
</evidence>
<dbReference type="GO" id="GO:0004639">
    <property type="term" value="F:phosphoribosylaminoimidazolesuccinocarboxamide synthase activity"/>
    <property type="evidence" value="ECO:0007669"/>
    <property type="project" value="UniProtKB-EC"/>
</dbReference>
<dbReference type="AlphaFoldDB" id="A0A7C6A6E2"/>
<accession>A0A7C6A6E2</accession>
<keyword evidence="6" id="KW-0658">Purine biosynthesis</keyword>
<comment type="catalytic activity">
    <reaction evidence="8">
        <text>5-amino-1-(5-phospho-D-ribosyl)imidazole-4-carboxylate + L-aspartate + ATP = (2S)-2-[5-amino-1-(5-phospho-beta-D-ribosyl)imidazole-4-carboxamido]succinate + ADP + phosphate + 2 H(+)</text>
        <dbReference type="Rhea" id="RHEA:22628"/>
        <dbReference type="ChEBI" id="CHEBI:15378"/>
        <dbReference type="ChEBI" id="CHEBI:29991"/>
        <dbReference type="ChEBI" id="CHEBI:30616"/>
        <dbReference type="ChEBI" id="CHEBI:43474"/>
        <dbReference type="ChEBI" id="CHEBI:58443"/>
        <dbReference type="ChEBI" id="CHEBI:77657"/>
        <dbReference type="ChEBI" id="CHEBI:456216"/>
        <dbReference type="EC" id="6.3.2.6"/>
    </reaction>
</comment>
<dbReference type="EMBL" id="DRZX01000068">
    <property type="protein sequence ID" value="HHS48520.1"/>
    <property type="molecule type" value="Genomic_DNA"/>
</dbReference>
<dbReference type="UniPathway" id="UPA00074">
    <property type="reaction ID" value="UER00131"/>
</dbReference>
<dbReference type="InterPro" id="IPR028923">
    <property type="entry name" value="SAICAR_synt/ADE2_N"/>
</dbReference>
<dbReference type="EC" id="6.3.2.6" evidence="3"/>
<dbReference type="Proteomes" id="UP000886400">
    <property type="component" value="Unassembled WGS sequence"/>
</dbReference>
<keyword evidence="5" id="KW-0547">Nucleotide-binding</keyword>
<dbReference type="Pfam" id="PF01259">
    <property type="entry name" value="SAICAR_synt"/>
    <property type="match status" value="1"/>
</dbReference>
<dbReference type="GO" id="GO:0005737">
    <property type="term" value="C:cytoplasm"/>
    <property type="evidence" value="ECO:0007669"/>
    <property type="project" value="TreeGrafter"/>
</dbReference>
<keyword evidence="4" id="KW-0436">Ligase</keyword>
<reference evidence="10" key="1">
    <citation type="journal article" date="2020" name="mSystems">
        <title>Genome- and Community-Level Interaction Insights into Carbon Utilization and Element Cycling Functions of Hydrothermarchaeota in Hydrothermal Sediment.</title>
        <authorList>
            <person name="Zhou Z."/>
            <person name="Liu Y."/>
            <person name="Xu W."/>
            <person name="Pan J."/>
            <person name="Luo Z.H."/>
            <person name="Li M."/>
        </authorList>
    </citation>
    <scope>NUCLEOTIDE SEQUENCE [LARGE SCALE GENOMIC DNA]</scope>
    <source>
        <strain evidence="10">SpSt-1135</strain>
    </source>
</reference>
<evidence type="ECO:0000256" key="7">
    <source>
        <dbReference type="ARBA" id="ARBA00022840"/>
    </source>
</evidence>
<evidence type="ECO:0000259" key="9">
    <source>
        <dbReference type="Pfam" id="PF01259"/>
    </source>
</evidence>
<feature type="non-terminal residue" evidence="10">
    <location>
        <position position="71"/>
    </location>
</feature>
<protein>
    <recommendedName>
        <fullName evidence="3">phosphoribosylaminoimidazolesuccinocarboxamide synthase</fullName>
        <ecNumber evidence="3">6.3.2.6</ecNumber>
    </recommendedName>
</protein>
<evidence type="ECO:0000256" key="3">
    <source>
        <dbReference type="ARBA" id="ARBA00012217"/>
    </source>
</evidence>
<dbReference type="Gene3D" id="3.30.200.20">
    <property type="entry name" value="Phosphorylase Kinase, domain 1"/>
    <property type="match status" value="1"/>
</dbReference>
<evidence type="ECO:0000256" key="2">
    <source>
        <dbReference type="ARBA" id="ARBA00010190"/>
    </source>
</evidence>
<keyword evidence="7" id="KW-0067">ATP-binding</keyword>
<dbReference type="SUPFAM" id="SSF56104">
    <property type="entry name" value="SAICAR synthase-like"/>
    <property type="match status" value="1"/>
</dbReference>
<comment type="pathway">
    <text evidence="1">Purine metabolism; IMP biosynthesis via de novo pathway; 5-amino-1-(5-phospho-D-ribosyl)imidazole-4-carboxamide from 5-amino-1-(5-phospho-D-ribosyl)imidazole-4-carboxylate: step 1/2.</text>
</comment>
<comment type="caution">
    <text evidence="10">The sequence shown here is derived from an EMBL/GenBank/DDBJ whole genome shotgun (WGS) entry which is preliminary data.</text>
</comment>
<name>A0A7C6A6E2_DESAE</name>
<feature type="domain" description="SAICAR synthetase/ADE2 N-terminal" evidence="9">
    <location>
        <begin position="16"/>
        <end position="70"/>
    </location>
</feature>
<evidence type="ECO:0000256" key="1">
    <source>
        <dbReference type="ARBA" id="ARBA00004672"/>
    </source>
</evidence>
<sequence length="71" mass="8062">MSEVVLETNLEDVKLLKRGKVRDVYDLDDKLLIVATDRISAFDVILPNGIPGKGEVLTQISLFWFEKTKDI</sequence>
<proteinExistence type="inferred from homology"/>
<gene>
    <name evidence="10" type="ORF">ENM99_01470</name>
</gene>
<dbReference type="GO" id="GO:0006189">
    <property type="term" value="P:'de novo' IMP biosynthetic process"/>
    <property type="evidence" value="ECO:0007669"/>
    <property type="project" value="UniProtKB-UniPathway"/>
</dbReference>
<dbReference type="PANTHER" id="PTHR43700:SF1">
    <property type="entry name" value="PHOSPHORIBOSYLAMINOIMIDAZOLE-SUCCINOCARBOXAMIDE SYNTHASE"/>
    <property type="match status" value="1"/>
</dbReference>
<evidence type="ECO:0000256" key="5">
    <source>
        <dbReference type="ARBA" id="ARBA00022741"/>
    </source>
</evidence>